<keyword evidence="1" id="KW-0812">Transmembrane</keyword>
<keyword evidence="1" id="KW-1133">Transmembrane helix</keyword>
<dbReference type="AlphaFoldDB" id="A0AAE0E9D7"/>
<protein>
    <submittedName>
        <fullName evidence="2">Uncharacterized protein</fullName>
    </submittedName>
</protein>
<accession>A0AAE0E9D7</accession>
<comment type="caution">
    <text evidence="2">The sequence shown here is derived from an EMBL/GenBank/DDBJ whole genome shotgun (WGS) entry which is preliminary data.</text>
</comment>
<evidence type="ECO:0000313" key="2">
    <source>
        <dbReference type="EMBL" id="KAK3219759.1"/>
    </source>
</evidence>
<feature type="transmembrane region" description="Helical" evidence="1">
    <location>
        <begin position="36"/>
        <end position="57"/>
    </location>
</feature>
<gene>
    <name evidence="2" type="ORF">Dsin_013729</name>
</gene>
<feature type="transmembrane region" description="Helical" evidence="1">
    <location>
        <begin position="63"/>
        <end position="83"/>
    </location>
</feature>
<proteinExistence type="predicted"/>
<feature type="transmembrane region" description="Helical" evidence="1">
    <location>
        <begin position="6"/>
        <end position="24"/>
    </location>
</feature>
<sequence length="164" mass="18905">MDIDMILGILYPPLVSIPSLVFLSGNQSYYDGRIRIIRLIIAAVLIVLMFCLCWRKYKAKEEKWWLPLIVVVGSVLVIPPLCYSCYEIWRVIRVEVATVQSANAFTSLLKITIKKQRREKHKQKQSFQVCREDIAGQIGLIWELIKVPLIVRLLISCVNICLAM</sequence>
<dbReference type="Proteomes" id="UP001281410">
    <property type="component" value="Unassembled WGS sequence"/>
</dbReference>
<name>A0AAE0E9D7_9ROSI</name>
<evidence type="ECO:0000256" key="1">
    <source>
        <dbReference type="SAM" id="Phobius"/>
    </source>
</evidence>
<keyword evidence="3" id="KW-1185">Reference proteome</keyword>
<evidence type="ECO:0000313" key="3">
    <source>
        <dbReference type="Proteomes" id="UP001281410"/>
    </source>
</evidence>
<keyword evidence="1" id="KW-0472">Membrane</keyword>
<organism evidence="2 3">
    <name type="scientific">Dipteronia sinensis</name>
    <dbReference type="NCBI Taxonomy" id="43782"/>
    <lineage>
        <taxon>Eukaryota</taxon>
        <taxon>Viridiplantae</taxon>
        <taxon>Streptophyta</taxon>
        <taxon>Embryophyta</taxon>
        <taxon>Tracheophyta</taxon>
        <taxon>Spermatophyta</taxon>
        <taxon>Magnoliopsida</taxon>
        <taxon>eudicotyledons</taxon>
        <taxon>Gunneridae</taxon>
        <taxon>Pentapetalae</taxon>
        <taxon>rosids</taxon>
        <taxon>malvids</taxon>
        <taxon>Sapindales</taxon>
        <taxon>Sapindaceae</taxon>
        <taxon>Hippocastanoideae</taxon>
        <taxon>Acereae</taxon>
        <taxon>Dipteronia</taxon>
    </lineage>
</organism>
<dbReference type="EMBL" id="JANJYJ010000004">
    <property type="protein sequence ID" value="KAK3219759.1"/>
    <property type="molecule type" value="Genomic_DNA"/>
</dbReference>
<reference evidence="2" key="1">
    <citation type="journal article" date="2023" name="Plant J.">
        <title>Genome sequences and population genomics provide insights into the demographic history, inbreeding, and mutation load of two 'living fossil' tree species of Dipteronia.</title>
        <authorList>
            <person name="Feng Y."/>
            <person name="Comes H.P."/>
            <person name="Chen J."/>
            <person name="Zhu S."/>
            <person name="Lu R."/>
            <person name="Zhang X."/>
            <person name="Li P."/>
            <person name="Qiu J."/>
            <person name="Olsen K.M."/>
            <person name="Qiu Y."/>
        </authorList>
    </citation>
    <scope>NUCLEOTIDE SEQUENCE</scope>
    <source>
        <strain evidence="2">NBL</strain>
    </source>
</reference>